<dbReference type="InterPro" id="IPR007421">
    <property type="entry name" value="Schlafen_AlbA_2_dom"/>
</dbReference>
<proteinExistence type="predicted"/>
<protein>
    <recommendedName>
        <fullName evidence="1">Schlafen AlbA-2 domain-containing protein</fullName>
    </recommendedName>
</protein>
<feature type="domain" description="Schlafen AlbA-2" evidence="1">
    <location>
        <begin position="31"/>
        <end position="158"/>
    </location>
</feature>
<dbReference type="Gene3D" id="3.30.950.30">
    <property type="entry name" value="Schlafen, AAA domain"/>
    <property type="match status" value="1"/>
</dbReference>
<dbReference type="EMBL" id="JAUSTQ010000017">
    <property type="protein sequence ID" value="MDQ0160748.1"/>
    <property type="molecule type" value="Genomic_DNA"/>
</dbReference>
<dbReference type="Pfam" id="PF04326">
    <property type="entry name" value="SLFN_AlbA_2"/>
    <property type="match status" value="1"/>
</dbReference>
<evidence type="ECO:0000259" key="1">
    <source>
        <dbReference type="Pfam" id="PF04326"/>
    </source>
</evidence>
<accession>A0ABT9VIE5</accession>
<comment type="caution">
    <text evidence="2">The sequence shown here is derived from an EMBL/GenBank/DDBJ whole genome shotgun (WGS) entry which is preliminary data.</text>
</comment>
<evidence type="ECO:0000313" key="2">
    <source>
        <dbReference type="EMBL" id="MDQ0160748.1"/>
    </source>
</evidence>
<dbReference type="Proteomes" id="UP001224359">
    <property type="component" value="Unassembled WGS sequence"/>
</dbReference>
<dbReference type="RefSeq" id="WP_306978222.1">
    <property type="nucleotide sequence ID" value="NZ_JAUSTQ010000017.1"/>
</dbReference>
<organism evidence="2 3">
    <name type="scientific">Alkalibacillus salilacus</name>
    <dbReference type="NCBI Taxonomy" id="284582"/>
    <lineage>
        <taxon>Bacteria</taxon>
        <taxon>Bacillati</taxon>
        <taxon>Bacillota</taxon>
        <taxon>Bacilli</taxon>
        <taxon>Bacillales</taxon>
        <taxon>Bacillaceae</taxon>
        <taxon>Alkalibacillus</taxon>
    </lineage>
</organism>
<evidence type="ECO:0000313" key="3">
    <source>
        <dbReference type="Proteomes" id="UP001224359"/>
    </source>
</evidence>
<dbReference type="InterPro" id="IPR038461">
    <property type="entry name" value="Schlafen_AlbA_2_dom_sf"/>
</dbReference>
<keyword evidence="3" id="KW-1185">Reference proteome</keyword>
<gene>
    <name evidence="2" type="ORF">J2S77_002755</name>
</gene>
<name>A0ABT9VIE5_9BACI</name>
<sequence>MSQSFQEEVAPIEKSNSIENEVEYLISLEREGEYWDFKEKHYSNKSDLLFDIICMANTLSDRDAYIIIGVTDNYELKGVTGDPSRKNQQNLIDFMKNKPFAGEVRPIVELHTVTVNQSELDVIVVKNSYDVPFYLSSRFMQVNANYIYTRVGDTNTPIDQGADIKNVEDLWKKRFRLNQSPLEQFKYKLQEKDHWVERPGDDFWYHRYTPEYTIEIDMNWEADRTEFYSYLMPNQTTMWGSVSLKYHGTTLYSSGAVILDGGRFKTSVPDWGNIEDSNNCGDSLLYKYFIKGDLNHLLYHFFNDNHLEYEMAQQQFKQVVMFFEDSHDKEVFEEYISNRIQSTMNEVKQRIANSNWLSRIEEGFAEKIATGKILKSLYDSD</sequence>
<reference evidence="2 3" key="1">
    <citation type="submission" date="2023-07" db="EMBL/GenBank/DDBJ databases">
        <title>Genomic Encyclopedia of Type Strains, Phase IV (KMG-IV): sequencing the most valuable type-strain genomes for metagenomic binning, comparative biology and taxonomic classification.</title>
        <authorList>
            <person name="Goeker M."/>
        </authorList>
    </citation>
    <scope>NUCLEOTIDE SEQUENCE [LARGE SCALE GENOMIC DNA]</scope>
    <source>
        <strain evidence="2 3">DSM 16460</strain>
    </source>
</reference>